<evidence type="ECO:0000313" key="3">
    <source>
        <dbReference type="EMBL" id="PKS11882.1"/>
    </source>
</evidence>
<dbReference type="InterPro" id="IPR047204">
    <property type="entry name" value="RMP1_RBD"/>
</dbReference>
<dbReference type="CDD" id="cd22573">
    <property type="entry name" value="RMP1_RBD"/>
    <property type="match status" value="1"/>
</dbReference>
<dbReference type="VEuPathDB" id="FungiDB:jhhlp_001176"/>
<dbReference type="InParanoid" id="A0A2N3NHR0"/>
<sequence length="256" mass="27220">MASAHDLPSQLGPISTLLEAFNHRNKNQHRRSAWWQHFNLFRRAVRKLCSPGSYAASGPAFGKHGGRQLPAAAVTPAPPSLLRHIKWVMENVIPPSYIAFTQLAADNQYAPLGLGLLGILAQFTSVISPLAPPSSPTQSLPAATAARPSTNKVNAPPGSSQPLPGHPPPADLGVVVERSELPTSSPPSSKPIGEPIPKKRPCAEATAAPIRKRQPPPPTLSEPISDSQPEKAMKTKKKKKKQAPGTDLSDLFSSIA</sequence>
<keyword evidence="4" id="KW-1185">Reference proteome</keyword>
<gene>
    <name evidence="3" type="ORF">jhhlp_001176</name>
</gene>
<dbReference type="Proteomes" id="UP000233524">
    <property type="component" value="Unassembled WGS sequence"/>
</dbReference>
<protein>
    <recommendedName>
        <fullName evidence="2">RNase MRP protein 1 RNA binding domain-containing protein</fullName>
    </recommendedName>
</protein>
<name>A0A2N3NHR0_9PEZI</name>
<dbReference type="Pfam" id="PF20945">
    <property type="entry name" value="RMP1"/>
    <property type="match status" value="1"/>
</dbReference>
<feature type="domain" description="RNase MRP protein 1 RNA binding" evidence="2">
    <location>
        <begin position="17"/>
        <end position="122"/>
    </location>
</feature>
<comment type="caution">
    <text evidence="3">The sequence shown here is derived from an EMBL/GenBank/DDBJ whole genome shotgun (WGS) entry which is preliminary data.</text>
</comment>
<dbReference type="EMBL" id="NLAX01000004">
    <property type="protein sequence ID" value="PKS11882.1"/>
    <property type="molecule type" value="Genomic_DNA"/>
</dbReference>
<dbReference type="GO" id="GO:0000466">
    <property type="term" value="P:maturation of 5.8S rRNA from tricistronic rRNA transcript (SSU-rRNA, 5.8S rRNA, LSU-rRNA)"/>
    <property type="evidence" value="ECO:0007669"/>
    <property type="project" value="TreeGrafter"/>
</dbReference>
<reference evidence="3 4" key="1">
    <citation type="journal article" date="2017" name="G3 (Bethesda)">
        <title>First Draft Genome Sequence of the Pathogenic Fungus Lomentospora prolificans (Formerly Scedosporium prolificans).</title>
        <authorList>
            <person name="Luo R."/>
            <person name="Zimin A."/>
            <person name="Workman R."/>
            <person name="Fan Y."/>
            <person name="Pertea G."/>
            <person name="Grossman N."/>
            <person name="Wear M.P."/>
            <person name="Jia B."/>
            <person name="Miller H."/>
            <person name="Casadevall A."/>
            <person name="Timp W."/>
            <person name="Zhang S.X."/>
            <person name="Salzberg S.L."/>
        </authorList>
    </citation>
    <scope>NUCLEOTIDE SEQUENCE [LARGE SCALE GENOMIC DNA]</scope>
    <source>
        <strain evidence="3 4">JHH-5317</strain>
    </source>
</reference>
<feature type="compositionally biased region" description="Polar residues" evidence="1">
    <location>
        <begin position="136"/>
        <end position="162"/>
    </location>
</feature>
<dbReference type="PANTHER" id="PTHR37792">
    <property type="entry name" value="RIBONUCLEASE MRP PROTEIN SUBUNIT RMP1"/>
    <property type="match status" value="1"/>
</dbReference>
<dbReference type="STRING" id="41688.A0A2N3NHR0"/>
<dbReference type="GO" id="GO:0000294">
    <property type="term" value="P:nuclear-transcribed mRNA catabolic process, RNase MRP-dependent"/>
    <property type="evidence" value="ECO:0007669"/>
    <property type="project" value="TreeGrafter"/>
</dbReference>
<organism evidence="3 4">
    <name type="scientific">Lomentospora prolificans</name>
    <dbReference type="NCBI Taxonomy" id="41688"/>
    <lineage>
        <taxon>Eukaryota</taxon>
        <taxon>Fungi</taxon>
        <taxon>Dikarya</taxon>
        <taxon>Ascomycota</taxon>
        <taxon>Pezizomycotina</taxon>
        <taxon>Sordariomycetes</taxon>
        <taxon>Hypocreomycetidae</taxon>
        <taxon>Microascales</taxon>
        <taxon>Microascaceae</taxon>
        <taxon>Lomentospora</taxon>
    </lineage>
</organism>
<dbReference type="OrthoDB" id="5414547at2759"/>
<evidence type="ECO:0000313" key="4">
    <source>
        <dbReference type="Proteomes" id="UP000233524"/>
    </source>
</evidence>
<dbReference type="InterPro" id="IPR047205">
    <property type="entry name" value="RMP1"/>
</dbReference>
<accession>A0A2N3NHR0</accession>
<proteinExistence type="predicted"/>
<dbReference type="AlphaFoldDB" id="A0A2N3NHR0"/>
<evidence type="ECO:0000256" key="1">
    <source>
        <dbReference type="SAM" id="MobiDB-lite"/>
    </source>
</evidence>
<feature type="region of interest" description="Disordered" evidence="1">
    <location>
        <begin position="131"/>
        <end position="256"/>
    </location>
</feature>
<dbReference type="GO" id="GO:0042134">
    <property type="term" value="F:rRNA primary transcript binding"/>
    <property type="evidence" value="ECO:0007669"/>
    <property type="project" value="InterPro"/>
</dbReference>
<evidence type="ECO:0000259" key="2">
    <source>
        <dbReference type="Pfam" id="PF20945"/>
    </source>
</evidence>
<dbReference type="GO" id="GO:0000172">
    <property type="term" value="C:ribonuclease MRP complex"/>
    <property type="evidence" value="ECO:0007669"/>
    <property type="project" value="InterPro"/>
</dbReference>
<dbReference type="PANTHER" id="PTHR37792:SF1">
    <property type="entry name" value="RIBONUCLEASE MRP PROTEIN SUBUNIT RMP1"/>
    <property type="match status" value="1"/>
</dbReference>